<evidence type="ECO:0000313" key="2">
    <source>
        <dbReference type="Proteomes" id="UP000224336"/>
    </source>
</evidence>
<evidence type="ECO:0000313" key="1">
    <source>
        <dbReference type="EMBL" id="ANM45060.1"/>
    </source>
</evidence>
<dbReference type="Proteomes" id="UP000224336">
    <property type="component" value="Segment"/>
</dbReference>
<proteinExistence type="predicted"/>
<dbReference type="EMBL" id="KU521356">
    <property type="protein sequence ID" value="ANM45060.1"/>
    <property type="molecule type" value="Genomic_DNA"/>
</dbReference>
<organism evidence="1 2">
    <name type="scientific">Pseudomonas phage KTN4</name>
    <dbReference type="NCBI Taxonomy" id="1862701"/>
    <lineage>
        <taxon>Viruses</taxon>
        <taxon>Duplodnaviria</taxon>
        <taxon>Heunggongvirae</taxon>
        <taxon>Uroviricota</taxon>
        <taxon>Caudoviricetes</taxon>
        <taxon>Chimalliviridae</taxon>
        <taxon>Phikzvirus</taxon>
        <taxon>Phikzvirus phiKZ</taxon>
    </lineage>
</organism>
<gene>
    <name evidence="1" type="ORF">KTN4_302</name>
</gene>
<accession>A0A192Y6Y3</accession>
<sequence>MVSIYIVIILMAMLAALTCGNLVDSWVRPAILKWLNDDVAIHFTNATWMVGGIPNSVPMQLGKAVWLPKYVGDGIRLYITADEIKFGWNGKEKDALARAIVEVIFIGKNPNSKLLEVSIKPIWLHPSIQKESFYLMFDWEKLYTKNEEMRICWKTIRHTFFYGFLGLLFGGSANADNLVLTERGCDQYEAMVRTIASKAYIGLDPVMGREFIINDPDMLNAREKAQRNTRIIIDMVETGQEPKDIALWMNTQCKQEAVSNLIKQ</sequence>
<protein>
    <submittedName>
        <fullName evidence="1">Uncharacterized protein</fullName>
    </submittedName>
</protein>
<name>A0A192Y6Y3_9CAUD</name>
<reference evidence="1 2" key="1">
    <citation type="journal article" date="2016" name="Sci. Rep.">
        <title>A proposed integrated approach for the preclinical evaluation of phage therapy in Pseudomonas infections.</title>
        <authorList>
            <person name="Danis-Wlodarczyk K."/>
            <person name="Vandenheuvel D."/>
            <person name="Jang H.B."/>
            <person name="Briers Y."/>
            <person name="Olszak T."/>
            <person name="Arabski M."/>
            <person name="Wasik S."/>
            <person name="Drabik M."/>
            <person name="Higgins G."/>
            <person name="Tyrrell J."/>
            <person name="Harvey B.J."/>
            <person name="Noben J.P."/>
            <person name="Lavigne R."/>
            <person name="Drulis-Kawa Z."/>
        </authorList>
    </citation>
    <scope>NUCLEOTIDE SEQUENCE [LARGE SCALE GENOMIC DNA]</scope>
</reference>